<sequence>MSEYQGNYDPTEPPSYHFTGSAPSMGENDYFSFNPTPEGMRPIIDPNTRVCIGYENMESIGYDPTSGFFKISFIYDINEKEVSQYKHELTAKDVDAMSPEEAEEYHKFRRAISDEEDHGMFGGSSEEVALIVLTDGLLEALPYAMRYTRVMGKREFLKRAPEPYKRARRILKKRQTDIKNAIKEGRKQGPPTKIKISKAVLAAPITFVLRSKLKMGLSAIKLKFEETALRHMKDPQRYIPEIILEHIIRNGIRTPDSANRAFGFMYKTYVGTVFKNGKPRVVEVIVDERTWTIKHFQYVYENRLGNLSNGKGSGRIGQWINDYNKNTIFKQPHIKDIKQFKENVNSTRKVEYDSKEHKEWQWRGD</sequence>
<evidence type="ECO:0000256" key="1">
    <source>
        <dbReference type="SAM" id="MobiDB-lite"/>
    </source>
</evidence>
<reference evidence="2" key="1">
    <citation type="submission" date="2022-10" db="EMBL/GenBank/DDBJ databases">
        <authorList>
            <person name="Botero Cardona J."/>
        </authorList>
    </citation>
    <scope>NUCLEOTIDE SEQUENCE</scope>
    <source>
        <strain evidence="2">R-83534</strain>
    </source>
</reference>
<feature type="region of interest" description="Disordered" evidence="1">
    <location>
        <begin position="1"/>
        <end position="21"/>
    </location>
</feature>
<organism evidence="2 3">
    <name type="scientific">Commensalibacter papalotli</name>
    <name type="common">ex Botero et al. 2024</name>
    <dbReference type="NCBI Taxonomy" id="2972766"/>
    <lineage>
        <taxon>Bacteria</taxon>
        <taxon>Pseudomonadati</taxon>
        <taxon>Pseudomonadota</taxon>
        <taxon>Alphaproteobacteria</taxon>
        <taxon>Acetobacterales</taxon>
        <taxon>Acetobacteraceae</taxon>
    </lineage>
</organism>
<evidence type="ECO:0000313" key="3">
    <source>
        <dbReference type="Proteomes" id="UP001154272"/>
    </source>
</evidence>
<gene>
    <name evidence="2" type="ORF">R83534S58_LOCUS2091</name>
</gene>
<comment type="caution">
    <text evidence="2">The sequence shown here is derived from an EMBL/GenBank/DDBJ whole genome shotgun (WGS) entry which is preliminary data.</text>
</comment>
<accession>A0ABM9HUL1</accession>
<evidence type="ECO:0000313" key="2">
    <source>
        <dbReference type="EMBL" id="CAI3957449.1"/>
    </source>
</evidence>
<dbReference type="Proteomes" id="UP001154272">
    <property type="component" value="Unassembled WGS sequence"/>
</dbReference>
<name>A0ABM9HUL1_9PROT</name>
<dbReference type="RefSeq" id="WP_282024750.1">
    <property type="nucleotide sequence ID" value="NZ_CAMXCH010000009.1"/>
</dbReference>
<proteinExistence type="predicted"/>
<protein>
    <submittedName>
        <fullName evidence="2">Uncharacterized protein</fullName>
    </submittedName>
</protein>
<keyword evidence="3" id="KW-1185">Reference proteome</keyword>
<dbReference type="EMBL" id="CAMXCH010000009">
    <property type="protein sequence ID" value="CAI3957449.1"/>
    <property type="molecule type" value="Genomic_DNA"/>
</dbReference>